<feature type="region of interest" description="Disordered" evidence="1">
    <location>
        <begin position="219"/>
        <end position="239"/>
    </location>
</feature>
<proteinExistence type="predicted"/>
<feature type="compositionally biased region" description="Pro residues" evidence="1">
    <location>
        <begin position="186"/>
        <end position="195"/>
    </location>
</feature>
<dbReference type="EMBL" id="BSXT01001324">
    <property type="protein sequence ID" value="GMF41221.1"/>
    <property type="molecule type" value="Genomic_DNA"/>
</dbReference>
<reference evidence="2" key="1">
    <citation type="submission" date="2023-04" db="EMBL/GenBank/DDBJ databases">
        <title>Phytophthora fragariaefolia NBRC 109709.</title>
        <authorList>
            <person name="Ichikawa N."/>
            <person name="Sato H."/>
            <person name="Tonouchi N."/>
        </authorList>
    </citation>
    <scope>NUCLEOTIDE SEQUENCE</scope>
    <source>
        <strain evidence="2">NBRC 109709</strain>
    </source>
</reference>
<accession>A0A9W7CTK6</accession>
<evidence type="ECO:0000313" key="2">
    <source>
        <dbReference type="EMBL" id="GMF41221.1"/>
    </source>
</evidence>
<feature type="region of interest" description="Disordered" evidence="1">
    <location>
        <begin position="136"/>
        <end position="157"/>
    </location>
</feature>
<dbReference type="OrthoDB" id="165709at2759"/>
<protein>
    <submittedName>
        <fullName evidence="2">Unnamed protein product</fullName>
    </submittedName>
</protein>
<evidence type="ECO:0000313" key="3">
    <source>
        <dbReference type="Proteomes" id="UP001165121"/>
    </source>
</evidence>
<evidence type="ECO:0000256" key="1">
    <source>
        <dbReference type="SAM" id="MobiDB-lite"/>
    </source>
</evidence>
<feature type="region of interest" description="Disordered" evidence="1">
    <location>
        <begin position="12"/>
        <end position="32"/>
    </location>
</feature>
<keyword evidence="3" id="KW-1185">Reference proteome</keyword>
<sequence>MQQVAPEVISFVTNRSDEAGKESLNSPTGDRPLAKTFSESFMFEIDAEGQVRAVETTLGQASTTTLDEWEEDTLSDEESAVEKVVAGQRVCCAMCALHSSRSDEQVFQCWRAETTGSRFMRLRAATGVEHISIVTKRQSPVQTQETKGAWESPSLSHRATSPLESLAILGGRESDIVEDHDGTPKDPFPCCPGTPPRDSTSSRASSVCEIDLAMLDTWNLSAPEKKETPTTPKTSPSLENVRRMPRRSVVMLNSIRSKFMPLKTCAGVAI</sequence>
<dbReference type="AlphaFoldDB" id="A0A9W7CTK6"/>
<feature type="region of interest" description="Disordered" evidence="1">
    <location>
        <begin position="180"/>
        <end position="203"/>
    </location>
</feature>
<comment type="caution">
    <text evidence="2">The sequence shown here is derived from an EMBL/GenBank/DDBJ whole genome shotgun (WGS) entry which is preliminary data.</text>
</comment>
<dbReference type="Proteomes" id="UP001165121">
    <property type="component" value="Unassembled WGS sequence"/>
</dbReference>
<feature type="compositionally biased region" description="Polar residues" evidence="1">
    <location>
        <begin position="136"/>
        <end position="146"/>
    </location>
</feature>
<name>A0A9W7CTK6_9STRA</name>
<organism evidence="2 3">
    <name type="scientific">Phytophthora fragariaefolia</name>
    <dbReference type="NCBI Taxonomy" id="1490495"/>
    <lineage>
        <taxon>Eukaryota</taxon>
        <taxon>Sar</taxon>
        <taxon>Stramenopiles</taxon>
        <taxon>Oomycota</taxon>
        <taxon>Peronosporomycetes</taxon>
        <taxon>Peronosporales</taxon>
        <taxon>Peronosporaceae</taxon>
        <taxon>Phytophthora</taxon>
    </lineage>
</organism>
<gene>
    <name evidence="2" type="ORF">Pfra01_001295300</name>
</gene>